<dbReference type="InterPro" id="IPR006448">
    <property type="entry name" value="Phage_term_ssu_P27"/>
</dbReference>
<dbReference type="AlphaFoldDB" id="A0A3N4H4Q1"/>
<proteinExistence type="predicted"/>
<accession>A0A3N4H4Q1</accession>
<evidence type="ECO:0000313" key="3">
    <source>
        <dbReference type="Proteomes" id="UP000267536"/>
    </source>
</evidence>
<dbReference type="Proteomes" id="UP000267536">
    <property type="component" value="Unassembled WGS sequence"/>
</dbReference>
<comment type="caution">
    <text evidence="2">The sequence shown here is derived from an EMBL/GenBank/DDBJ whole genome shotgun (WGS) entry which is preliminary data.</text>
</comment>
<dbReference type="Pfam" id="PF05119">
    <property type="entry name" value="Terminase_4"/>
    <property type="match status" value="1"/>
</dbReference>
<feature type="region of interest" description="Disordered" evidence="1">
    <location>
        <begin position="12"/>
        <end position="38"/>
    </location>
</feature>
<sequence length="228" mass="24741">MADQHVCVDCGQTFDPPGGRGRPPSRCESCREGRGPKSGACAHCGSEIKPVKGRGRGRPNAYCSVDCRRQAQWERARVRGHGEETPDDVDSIIDIRRAQKSEPREPSAAAIGDVKPPWGLTEGAERVWMDLAPDLVRKKILTAADVHLFSVYCEAAAMYKECRDLLGDRYIGKGAAGGDIVSPYFQAMVKCQQQMVQIGARMGLTPADRARLASADEPDASGLDELIS</sequence>
<protein>
    <submittedName>
        <fullName evidence="2">Phage terminase small subunit P27 family</fullName>
    </submittedName>
</protein>
<keyword evidence="3" id="KW-1185">Reference proteome</keyword>
<evidence type="ECO:0000313" key="2">
    <source>
        <dbReference type="EMBL" id="RPA65800.1"/>
    </source>
</evidence>
<organism evidence="2 3">
    <name type="scientific">Gordonia oryzae</name>
    <dbReference type="NCBI Taxonomy" id="2487349"/>
    <lineage>
        <taxon>Bacteria</taxon>
        <taxon>Bacillati</taxon>
        <taxon>Actinomycetota</taxon>
        <taxon>Actinomycetes</taxon>
        <taxon>Mycobacteriales</taxon>
        <taxon>Gordoniaceae</taxon>
        <taxon>Gordonia</taxon>
    </lineage>
</organism>
<gene>
    <name evidence="2" type="ORF">EF294_03425</name>
</gene>
<name>A0A3N4H4Q1_9ACTN</name>
<dbReference type="EMBL" id="RKMH01000002">
    <property type="protein sequence ID" value="RPA65800.1"/>
    <property type="molecule type" value="Genomic_DNA"/>
</dbReference>
<evidence type="ECO:0000256" key="1">
    <source>
        <dbReference type="SAM" id="MobiDB-lite"/>
    </source>
</evidence>
<reference evidence="2 3" key="1">
    <citation type="submission" date="2018-11" db="EMBL/GenBank/DDBJ databases">
        <title>Draft genome sequence of Gordonia sp. RS15-1S isolated from rice stems.</title>
        <authorList>
            <person name="Muangham S."/>
        </authorList>
    </citation>
    <scope>NUCLEOTIDE SEQUENCE [LARGE SCALE GENOMIC DNA]</scope>
    <source>
        <strain evidence="2 3">RS15-1S</strain>
    </source>
</reference>
<dbReference type="NCBIfam" id="TIGR01558">
    <property type="entry name" value="sm_term_P27"/>
    <property type="match status" value="1"/>
</dbReference>
<dbReference type="OrthoDB" id="964746at2"/>